<dbReference type="AlphaFoldDB" id="A0A561S9D9"/>
<dbReference type="InterPro" id="IPR000468">
    <property type="entry name" value="Barstar"/>
</dbReference>
<evidence type="ECO:0000313" key="4">
    <source>
        <dbReference type="Proteomes" id="UP000317940"/>
    </source>
</evidence>
<comment type="caution">
    <text evidence="3">The sequence shown here is derived from an EMBL/GenBank/DDBJ whole genome shotgun (WGS) entry which is preliminary data.</text>
</comment>
<evidence type="ECO:0000259" key="2">
    <source>
        <dbReference type="Pfam" id="PF01337"/>
    </source>
</evidence>
<evidence type="ECO:0000313" key="3">
    <source>
        <dbReference type="EMBL" id="TWF71457.1"/>
    </source>
</evidence>
<dbReference type="InterPro" id="IPR035905">
    <property type="entry name" value="Barstar-like_sf"/>
</dbReference>
<accession>A0A561S9D9</accession>
<reference evidence="3 4" key="1">
    <citation type="submission" date="2019-06" db="EMBL/GenBank/DDBJ databases">
        <title>Sequencing the genomes of 1000 actinobacteria strains.</title>
        <authorList>
            <person name="Klenk H.-P."/>
        </authorList>
    </citation>
    <scope>NUCLEOTIDE SEQUENCE [LARGE SCALE GENOMIC DNA]</scope>
    <source>
        <strain evidence="3 4">DSM 44826</strain>
    </source>
</reference>
<evidence type="ECO:0000256" key="1">
    <source>
        <dbReference type="ARBA" id="ARBA00006845"/>
    </source>
</evidence>
<organism evidence="3 4">
    <name type="scientific">Kitasatospora viridis</name>
    <dbReference type="NCBI Taxonomy" id="281105"/>
    <lineage>
        <taxon>Bacteria</taxon>
        <taxon>Bacillati</taxon>
        <taxon>Actinomycetota</taxon>
        <taxon>Actinomycetes</taxon>
        <taxon>Kitasatosporales</taxon>
        <taxon>Streptomycetaceae</taxon>
        <taxon>Kitasatospora</taxon>
    </lineage>
</organism>
<sequence length="397" mass="43638">MFGGWVRITDHVRWDRGFPVKYLVVQEDEDGVEQLWGRCAGVEGLFVDPVPPPREILTLRGCSPDGLLSEVLAEPDSSMRSLGDMCVEVWDDEQPVQWWTLVDAVVVARQPHPGDPARYDIVLGAGVRNEESFLELPATPRFELFAGRMVAAASAGRCSAVDGLFKQRADPAPVPMELIGCEATEPVLMGTRRPRRRTPGWADLLVLDRHGAVMASRTVDLAITGARPSVLGDGLEDITLTDGGADRPSPAARPIWAQWYQGPPAAPNLWAPYDSQGRAAWLDLTTRAWRVPAPRPDRSGGDHHLDGRFVTDVPGLHCAIGEALLGPGRYFGREWNAFRDCLCGGFGVAPPFTLTWHDSEVARRALADVVEDPEGQLSYFEEIVRLLEQRGVTVVLR</sequence>
<dbReference type="EMBL" id="VIWT01000009">
    <property type="protein sequence ID" value="TWF71457.1"/>
    <property type="molecule type" value="Genomic_DNA"/>
</dbReference>
<proteinExistence type="inferred from homology"/>
<comment type="similarity">
    <text evidence="1">Belongs to the barstar family.</text>
</comment>
<dbReference type="Proteomes" id="UP000317940">
    <property type="component" value="Unassembled WGS sequence"/>
</dbReference>
<gene>
    <name evidence="3" type="ORF">FHX73_1987</name>
</gene>
<dbReference type="Pfam" id="PF01337">
    <property type="entry name" value="Barstar"/>
    <property type="match status" value="1"/>
</dbReference>
<feature type="domain" description="Barstar (barnase inhibitor)" evidence="2">
    <location>
        <begin position="303"/>
        <end position="393"/>
    </location>
</feature>
<name>A0A561S9D9_9ACTN</name>
<dbReference type="SUPFAM" id="SSF52038">
    <property type="entry name" value="Barstar-related"/>
    <property type="match status" value="1"/>
</dbReference>
<keyword evidence="4" id="KW-1185">Reference proteome</keyword>
<protein>
    <submittedName>
        <fullName evidence="3">Barstar (Barnase inhibitor)</fullName>
    </submittedName>
</protein>
<dbReference type="Gene3D" id="3.30.370.10">
    <property type="entry name" value="Barstar-like"/>
    <property type="match status" value="1"/>
</dbReference>